<evidence type="ECO:0000313" key="3">
    <source>
        <dbReference type="Proteomes" id="UP000231019"/>
    </source>
</evidence>
<organism evidence="2 3">
    <name type="scientific">bacterium (Candidatus Blackallbacteria) CG17_big_fil_post_rev_8_21_14_2_50_48_46</name>
    <dbReference type="NCBI Taxonomy" id="2014261"/>
    <lineage>
        <taxon>Bacteria</taxon>
        <taxon>Candidatus Blackallbacteria</taxon>
    </lineage>
</organism>
<name>A0A2M7G920_9BACT</name>
<dbReference type="Pfam" id="PF07963">
    <property type="entry name" value="N_methyl"/>
    <property type="match status" value="1"/>
</dbReference>
<keyword evidence="1" id="KW-0812">Transmembrane</keyword>
<gene>
    <name evidence="2" type="ORF">COW36_04810</name>
</gene>
<evidence type="ECO:0000313" key="2">
    <source>
        <dbReference type="EMBL" id="PIW18616.1"/>
    </source>
</evidence>
<sequence length="159" mass="17142">MPMRKKQEQGFGLVEVMVSAVLLALGILLISPMLGLGFRSTHQTKEKAGAIQAGQRIVEQIRDRGFAAASSIVTPSSTTAYVADDVNGQKLYVRADGKVLTQPEPRAKLLQVQRIYSFDDGGTINLTDDKIQVTVKITWPGGGSQNVTMGVTLVREGVQ</sequence>
<dbReference type="EMBL" id="PFFQ01000012">
    <property type="protein sequence ID" value="PIW18616.1"/>
    <property type="molecule type" value="Genomic_DNA"/>
</dbReference>
<accession>A0A2M7G920</accession>
<dbReference type="InterPro" id="IPR012902">
    <property type="entry name" value="N_methyl_site"/>
</dbReference>
<feature type="transmembrane region" description="Helical" evidence="1">
    <location>
        <begin position="12"/>
        <end position="38"/>
    </location>
</feature>
<comment type="caution">
    <text evidence="2">The sequence shown here is derived from an EMBL/GenBank/DDBJ whole genome shotgun (WGS) entry which is preliminary data.</text>
</comment>
<evidence type="ECO:0008006" key="4">
    <source>
        <dbReference type="Google" id="ProtNLM"/>
    </source>
</evidence>
<dbReference type="Proteomes" id="UP000231019">
    <property type="component" value="Unassembled WGS sequence"/>
</dbReference>
<evidence type="ECO:0000256" key="1">
    <source>
        <dbReference type="SAM" id="Phobius"/>
    </source>
</evidence>
<dbReference type="AlphaFoldDB" id="A0A2M7G920"/>
<protein>
    <recommendedName>
        <fullName evidence="4">Prepilin-type N-terminal cleavage/methylation domain-containing protein</fullName>
    </recommendedName>
</protein>
<proteinExistence type="predicted"/>
<reference evidence="2 3" key="1">
    <citation type="submission" date="2017-09" db="EMBL/GenBank/DDBJ databases">
        <title>Depth-based differentiation of microbial function through sediment-hosted aquifers and enrichment of novel symbionts in the deep terrestrial subsurface.</title>
        <authorList>
            <person name="Probst A.J."/>
            <person name="Ladd B."/>
            <person name="Jarett J.K."/>
            <person name="Geller-Mcgrath D.E."/>
            <person name="Sieber C.M."/>
            <person name="Emerson J.B."/>
            <person name="Anantharaman K."/>
            <person name="Thomas B.C."/>
            <person name="Malmstrom R."/>
            <person name="Stieglmeier M."/>
            <person name="Klingl A."/>
            <person name="Woyke T."/>
            <person name="Ryan C.M."/>
            <person name="Banfield J.F."/>
        </authorList>
    </citation>
    <scope>NUCLEOTIDE SEQUENCE [LARGE SCALE GENOMIC DNA]</scope>
    <source>
        <strain evidence="2">CG17_big_fil_post_rev_8_21_14_2_50_48_46</strain>
    </source>
</reference>
<keyword evidence="1" id="KW-0472">Membrane</keyword>
<keyword evidence="1" id="KW-1133">Transmembrane helix</keyword>